<dbReference type="InterPro" id="IPR051405">
    <property type="entry name" value="phD/YefM_antitoxin"/>
</dbReference>
<evidence type="ECO:0000256" key="2">
    <source>
        <dbReference type="RuleBase" id="RU362080"/>
    </source>
</evidence>
<proteinExistence type="inferred from homology"/>
<gene>
    <name evidence="3" type="ORF">A3D25_01535</name>
</gene>
<organism evidence="3 4">
    <name type="scientific">Candidatus Daviesbacteria bacterium RIFCSPHIGHO2_02_FULL_43_12</name>
    <dbReference type="NCBI Taxonomy" id="1797776"/>
    <lineage>
        <taxon>Bacteria</taxon>
        <taxon>Candidatus Daviesiibacteriota</taxon>
    </lineage>
</organism>
<evidence type="ECO:0000313" key="3">
    <source>
        <dbReference type="EMBL" id="OGE41424.1"/>
    </source>
</evidence>
<dbReference type="Gene3D" id="3.40.1620.10">
    <property type="entry name" value="YefM-like domain"/>
    <property type="match status" value="1"/>
</dbReference>
<dbReference type="EMBL" id="MFDD01000002">
    <property type="protein sequence ID" value="OGE41424.1"/>
    <property type="molecule type" value="Genomic_DNA"/>
</dbReference>
<dbReference type="InterPro" id="IPR006442">
    <property type="entry name" value="Antitoxin_Phd/YefM"/>
</dbReference>
<protein>
    <recommendedName>
        <fullName evidence="2">Antitoxin</fullName>
    </recommendedName>
</protein>
<comment type="function">
    <text evidence="2">Antitoxin component of a type II toxin-antitoxin (TA) system.</text>
</comment>
<dbReference type="NCBIfam" id="TIGR01552">
    <property type="entry name" value="phd_fam"/>
    <property type="match status" value="1"/>
</dbReference>
<evidence type="ECO:0000313" key="4">
    <source>
        <dbReference type="Proteomes" id="UP000177328"/>
    </source>
</evidence>
<dbReference type="PANTHER" id="PTHR33713:SF6">
    <property type="entry name" value="ANTITOXIN YEFM"/>
    <property type="match status" value="1"/>
</dbReference>
<evidence type="ECO:0000256" key="1">
    <source>
        <dbReference type="ARBA" id="ARBA00009981"/>
    </source>
</evidence>
<dbReference type="Proteomes" id="UP000177328">
    <property type="component" value="Unassembled WGS sequence"/>
</dbReference>
<comment type="similarity">
    <text evidence="1 2">Belongs to the phD/YefM antitoxin family.</text>
</comment>
<dbReference type="PANTHER" id="PTHR33713">
    <property type="entry name" value="ANTITOXIN YAFN-RELATED"/>
    <property type="match status" value="1"/>
</dbReference>
<dbReference type="InterPro" id="IPR036165">
    <property type="entry name" value="YefM-like_sf"/>
</dbReference>
<reference evidence="3 4" key="1">
    <citation type="journal article" date="2016" name="Nat. Commun.">
        <title>Thousands of microbial genomes shed light on interconnected biogeochemical processes in an aquifer system.</title>
        <authorList>
            <person name="Anantharaman K."/>
            <person name="Brown C.T."/>
            <person name="Hug L.A."/>
            <person name="Sharon I."/>
            <person name="Castelle C.J."/>
            <person name="Probst A.J."/>
            <person name="Thomas B.C."/>
            <person name="Singh A."/>
            <person name="Wilkins M.J."/>
            <person name="Karaoz U."/>
            <person name="Brodie E.L."/>
            <person name="Williams K.H."/>
            <person name="Hubbard S.S."/>
            <person name="Banfield J.F."/>
        </authorList>
    </citation>
    <scope>NUCLEOTIDE SEQUENCE [LARGE SCALE GENOMIC DNA]</scope>
</reference>
<comment type="caution">
    <text evidence="3">The sequence shown here is derived from an EMBL/GenBank/DDBJ whole genome shotgun (WGS) entry which is preliminary data.</text>
</comment>
<name>A0A1F5KKM5_9BACT</name>
<dbReference type="AlphaFoldDB" id="A0A1F5KKM5"/>
<accession>A0A1F5KKM5</accession>
<dbReference type="SUPFAM" id="SSF143120">
    <property type="entry name" value="YefM-like"/>
    <property type="match status" value="1"/>
</dbReference>
<sequence length="90" mass="10363">MRTLPITKAREELTTLVDKARKLLDEYIITVNGSPAAVLMSAAEYESWKETIEILSDKKLMRSIKEGEEDFKKGNFVTFEQLKKELKLNV</sequence>
<dbReference type="Pfam" id="PF02604">
    <property type="entry name" value="PhdYeFM_antitox"/>
    <property type="match status" value="1"/>
</dbReference>
<dbReference type="Gene3D" id="1.10.1220.170">
    <property type="match status" value="1"/>
</dbReference>